<dbReference type="GO" id="GO:0071555">
    <property type="term" value="P:cell wall organization"/>
    <property type="evidence" value="ECO:0007669"/>
    <property type="project" value="TreeGrafter"/>
</dbReference>
<comment type="caution">
    <text evidence="7">The sequence shown here is derived from an EMBL/GenBank/DDBJ whole genome shotgun (WGS) entry which is preliminary data.</text>
</comment>
<dbReference type="InterPro" id="IPR001460">
    <property type="entry name" value="PCN-bd_Tpept"/>
</dbReference>
<dbReference type="GO" id="GO:0008658">
    <property type="term" value="F:penicillin binding"/>
    <property type="evidence" value="ECO:0007669"/>
    <property type="project" value="InterPro"/>
</dbReference>
<dbReference type="RefSeq" id="WP_168775513.1">
    <property type="nucleotide sequence ID" value="NZ_JAABNR010000012.1"/>
</dbReference>
<dbReference type="EMBL" id="JAABNR010000012">
    <property type="protein sequence ID" value="NBZ88703.1"/>
    <property type="molecule type" value="Genomic_DNA"/>
</dbReference>
<dbReference type="GO" id="GO:0005886">
    <property type="term" value="C:plasma membrane"/>
    <property type="evidence" value="ECO:0007669"/>
    <property type="project" value="TreeGrafter"/>
</dbReference>
<evidence type="ECO:0000313" key="7">
    <source>
        <dbReference type="EMBL" id="NBZ88703.1"/>
    </source>
</evidence>
<proteinExistence type="predicted"/>
<keyword evidence="2" id="KW-0378">Hydrolase</keyword>
<protein>
    <submittedName>
        <fullName evidence="7">Penicillin-binding protein 2</fullName>
    </submittedName>
</protein>
<dbReference type="AlphaFoldDB" id="A0AAE4YCI0"/>
<sequence>MIRTPLRPLARILDARARGQNPDTIEAANLAARHEEMKDRARLQAERRLRFLALGFIVAFSVIALRMGTLAATEPSELGTTSSGSEITAQRADILDRKGRILATNMMTHSLYVQTADLVDPARTASELARIFPDLDAETMLRRFTDGRSFLWVKKVLSPEQMQEVHEIGDPGLYFGPREMRLYPNGHLAAHILGGSAFGNEGVDSAEVIGTAGIEKALDTRLRDPAQSNTPLQLSIDLTLQANVEEVLGTAMKTLNAKGAAAILMDTHTGEILALASLPDFDPNDRPAPALTGDPSESPLFNRSVQGVYELGSTFKIFAVAQAMDLGLINENTEIDTKQPFVYDGFRINEFDNHNYGPTLPAWEVIAVSSNIGSAHLGLMIGGERQQAFLRTLGLLDPPKVELAEAPGARALVPKNWSGIVTVTASYGHGISTSLMNLAAAYATLGNGGLKITPTLIHSDTHTPGPRVVSEDTALAAVRMMRKVVTDGTATFADVPGYGVAGKTGTAEKPKKNGKGYDADKVINTFASVFPADNPKYVLIVTLDEPVETAGSKPRRTAGYTAVPVAGEIIRRIGPLVGLRPDGENPMGTLVAYKDPVAQE</sequence>
<keyword evidence="2" id="KW-0121">Carboxypeptidase</keyword>
<dbReference type="SUPFAM" id="SSF56601">
    <property type="entry name" value="beta-lactamase/transpeptidase-like"/>
    <property type="match status" value="1"/>
</dbReference>
<dbReference type="PANTHER" id="PTHR30627:SF1">
    <property type="entry name" value="PEPTIDOGLYCAN D,D-TRANSPEPTIDASE FTSI"/>
    <property type="match status" value="1"/>
</dbReference>
<evidence type="ECO:0000256" key="3">
    <source>
        <dbReference type="ARBA" id="ARBA00023136"/>
    </source>
</evidence>
<dbReference type="InterPro" id="IPR012338">
    <property type="entry name" value="Beta-lactam/transpept-like"/>
</dbReference>
<reference evidence="7" key="1">
    <citation type="submission" date="2020-01" db="EMBL/GenBank/DDBJ databases">
        <authorList>
            <person name="Chen W.-M."/>
        </authorList>
    </citation>
    <scope>NUCLEOTIDE SEQUENCE</scope>
    <source>
        <strain evidence="7">CYK-10</strain>
    </source>
</reference>
<keyword evidence="4" id="KW-0812">Transmembrane</keyword>
<name>A0AAE4YCI0_9RHOB</name>
<keyword evidence="4" id="KW-1133">Transmembrane helix</keyword>
<dbReference type="InterPro" id="IPR050515">
    <property type="entry name" value="Beta-lactam/transpept"/>
</dbReference>
<evidence type="ECO:0000256" key="2">
    <source>
        <dbReference type="ARBA" id="ARBA00022645"/>
    </source>
</evidence>
<dbReference type="Gene3D" id="3.30.450.330">
    <property type="match status" value="1"/>
</dbReference>
<dbReference type="SUPFAM" id="SSF56519">
    <property type="entry name" value="Penicillin binding protein dimerisation domain"/>
    <property type="match status" value="1"/>
</dbReference>
<dbReference type="Proteomes" id="UP001193501">
    <property type="component" value="Unassembled WGS sequence"/>
</dbReference>
<keyword evidence="8" id="KW-1185">Reference proteome</keyword>
<evidence type="ECO:0000313" key="8">
    <source>
        <dbReference type="Proteomes" id="UP001193501"/>
    </source>
</evidence>
<comment type="subcellular location">
    <subcellularLocation>
        <location evidence="1">Membrane</location>
    </subcellularLocation>
</comment>
<feature type="domain" description="Penicillin-binding protein transpeptidase" evidence="5">
    <location>
        <begin position="261"/>
        <end position="555"/>
    </location>
</feature>
<evidence type="ECO:0000256" key="4">
    <source>
        <dbReference type="SAM" id="Phobius"/>
    </source>
</evidence>
<evidence type="ECO:0000259" key="5">
    <source>
        <dbReference type="Pfam" id="PF00905"/>
    </source>
</evidence>
<dbReference type="InterPro" id="IPR005311">
    <property type="entry name" value="PBP_dimer"/>
</dbReference>
<dbReference type="Pfam" id="PF03717">
    <property type="entry name" value="PBP_dimer"/>
    <property type="match status" value="1"/>
</dbReference>
<feature type="transmembrane region" description="Helical" evidence="4">
    <location>
        <begin position="49"/>
        <end position="68"/>
    </location>
</feature>
<feature type="domain" description="Penicillin-binding protein dimerisation" evidence="6">
    <location>
        <begin position="87"/>
        <end position="223"/>
    </location>
</feature>
<evidence type="ECO:0000259" key="6">
    <source>
        <dbReference type="Pfam" id="PF03717"/>
    </source>
</evidence>
<dbReference type="PANTHER" id="PTHR30627">
    <property type="entry name" value="PEPTIDOGLYCAN D,D-TRANSPEPTIDASE"/>
    <property type="match status" value="1"/>
</dbReference>
<accession>A0AAE4YCI0</accession>
<dbReference type="Gene3D" id="3.40.710.10">
    <property type="entry name" value="DD-peptidase/beta-lactamase superfamily"/>
    <property type="match status" value="1"/>
</dbReference>
<keyword evidence="2" id="KW-0645">Protease</keyword>
<dbReference type="Pfam" id="PF00905">
    <property type="entry name" value="Transpeptidase"/>
    <property type="match status" value="1"/>
</dbReference>
<dbReference type="InterPro" id="IPR036138">
    <property type="entry name" value="PBP_dimer_sf"/>
</dbReference>
<organism evidence="7 8">
    <name type="scientific">Stagnihabitans tardus</name>
    <dbReference type="NCBI Taxonomy" id="2699202"/>
    <lineage>
        <taxon>Bacteria</taxon>
        <taxon>Pseudomonadati</taxon>
        <taxon>Pseudomonadota</taxon>
        <taxon>Alphaproteobacteria</taxon>
        <taxon>Rhodobacterales</taxon>
        <taxon>Paracoccaceae</taxon>
        <taxon>Stagnihabitans</taxon>
    </lineage>
</organism>
<gene>
    <name evidence="7" type="ORF">GV832_14015</name>
</gene>
<dbReference type="GO" id="GO:0004180">
    <property type="term" value="F:carboxypeptidase activity"/>
    <property type="evidence" value="ECO:0007669"/>
    <property type="project" value="UniProtKB-KW"/>
</dbReference>
<evidence type="ECO:0000256" key="1">
    <source>
        <dbReference type="ARBA" id="ARBA00004370"/>
    </source>
</evidence>
<keyword evidence="3 4" id="KW-0472">Membrane</keyword>
<dbReference type="Gene3D" id="3.90.1310.10">
    <property type="entry name" value="Penicillin-binding protein 2a (Domain 2)"/>
    <property type="match status" value="1"/>
</dbReference>